<name>A0ABN1PNF6_9ACTN</name>
<accession>A0ABN1PNF6</accession>
<dbReference type="Proteomes" id="UP001501578">
    <property type="component" value="Unassembled WGS sequence"/>
</dbReference>
<gene>
    <name evidence="2" type="ORF">GCM10009560_35390</name>
</gene>
<keyword evidence="3" id="KW-1185">Reference proteome</keyword>
<dbReference type="EMBL" id="BAAAHQ010000016">
    <property type="protein sequence ID" value="GAA0930759.1"/>
    <property type="molecule type" value="Genomic_DNA"/>
</dbReference>
<feature type="region of interest" description="Disordered" evidence="1">
    <location>
        <begin position="1"/>
        <end position="25"/>
    </location>
</feature>
<comment type="caution">
    <text evidence="2">The sequence shown here is derived from an EMBL/GenBank/DDBJ whole genome shotgun (WGS) entry which is preliminary data.</text>
</comment>
<evidence type="ECO:0000256" key="1">
    <source>
        <dbReference type="SAM" id="MobiDB-lite"/>
    </source>
</evidence>
<reference evidence="2 3" key="1">
    <citation type="journal article" date="2019" name="Int. J. Syst. Evol. Microbiol.">
        <title>The Global Catalogue of Microorganisms (GCM) 10K type strain sequencing project: providing services to taxonomists for standard genome sequencing and annotation.</title>
        <authorList>
            <consortium name="The Broad Institute Genomics Platform"/>
            <consortium name="The Broad Institute Genome Sequencing Center for Infectious Disease"/>
            <person name="Wu L."/>
            <person name="Ma J."/>
        </authorList>
    </citation>
    <scope>NUCLEOTIDE SEQUENCE [LARGE SCALE GENOMIC DNA]</scope>
    <source>
        <strain evidence="2 3">JCM 11136</strain>
    </source>
</reference>
<protein>
    <submittedName>
        <fullName evidence="2">Uncharacterized protein</fullName>
    </submittedName>
</protein>
<sequence>MPTTNTHAVSTAKEATRRGAENRGDWGAEGVVSVVMDETLMSHIDVKVKGLRRA</sequence>
<proteinExistence type="predicted"/>
<feature type="compositionally biased region" description="Basic and acidic residues" evidence="1">
    <location>
        <begin position="14"/>
        <end position="25"/>
    </location>
</feature>
<evidence type="ECO:0000313" key="2">
    <source>
        <dbReference type="EMBL" id="GAA0930759.1"/>
    </source>
</evidence>
<organism evidence="2 3">
    <name type="scientific">Nonomuraea longicatena</name>
    <dbReference type="NCBI Taxonomy" id="83682"/>
    <lineage>
        <taxon>Bacteria</taxon>
        <taxon>Bacillati</taxon>
        <taxon>Actinomycetota</taxon>
        <taxon>Actinomycetes</taxon>
        <taxon>Streptosporangiales</taxon>
        <taxon>Streptosporangiaceae</taxon>
        <taxon>Nonomuraea</taxon>
    </lineage>
</organism>
<evidence type="ECO:0000313" key="3">
    <source>
        <dbReference type="Proteomes" id="UP001501578"/>
    </source>
</evidence>